<dbReference type="InterPro" id="IPR001433">
    <property type="entry name" value="OxRdtase_FAD/NAD-bd"/>
</dbReference>
<dbReference type="RefSeq" id="WP_106303248.1">
    <property type="nucleotide sequence ID" value="NZ_PVWO01000089.1"/>
</dbReference>
<comment type="caution">
    <text evidence="21">The sequence shown here is derived from an EMBL/GenBank/DDBJ whole genome shotgun (WGS) entry which is preliminary data.</text>
</comment>
<dbReference type="SUPFAM" id="SSF52343">
    <property type="entry name" value="Ferredoxin reductase-like, C-terminal NADP-linked domain"/>
    <property type="match status" value="1"/>
</dbReference>
<keyword evidence="6" id="KW-0042">Antenna complex</keyword>
<dbReference type="PIRSF" id="PIRSF501178">
    <property type="entry name" value="FNR-PetH"/>
    <property type="match status" value="1"/>
</dbReference>
<feature type="binding site" evidence="16">
    <location>
        <position position="204"/>
    </location>
    <ligand>
        <name>NADP(+)</name>
        <dbReference type="ChEBI" id="CHEBI:58349"/>
    </ligand>
</feature>
<evidence type="ECO:0000259" key="20">
    <source>
        <dbReference type="PROSITE" id="PS51441"/>
    </source>
</evidence>
<comment type="catalytic activity">
    <reaction evidence="14 15">
        <text>2 reduced [2Fe-2S]-[ferredoxin] + NADP(+) + H(+) = 2 oxidized [2Fe-2S]-[ferredoxin] + NADPH</text>
        <dbReference type="Rhea" id="RHEA:20125"/>
        <dbReference type="Rhea" id="RHEA-COMP:10000"/>
        <dbReference type="Rhea" id="RHEA-COMP:10001"/>
        <dbReference type="ChEBI" id="CHEBI:15378"/>
        <dbReference type="ChEBI" id="CHEBI:33737"/>
        <dbReference type="ChEBI" id="CHEBI:33738"/>
        <dbReference type="ChEBI" id="CHEBI:57783"/>
        <dbReference type="ChEBI" id="CHEBI:58349"/>
        <dbReference type="EC" id="1.18.1.2"/>
    </reaction>
</comment>
<feature type="compositionally biased region" description="Low complexity" evidence="18">
    <location>
        <begin position="97"/>
        <end position="106"/>
    </location>
</feature>
<feature type="region of interest" description="Disordered" evidence="18">
    <location>
        <begin position="83"/>
        <end position="106"/>
    </location>
</feature>
<keyword evidence="11 15" id="KW-0560">Oxidoreductase</keyword>
<organism evidence="21 22">
    <name type="scientific">Chamaesiphon polymorphus CCALA 037</name>
    <dbReference type="NCBI Taxonomy" id="2107692"/>
    <lineage>
        <taxon>Bacteria</taxon>
        <taxon>Bacillati</taxon>
        <taxon>Cyanobacteriota</taxon>
        <taxon>Cyanophyceae</taxon>
        <taxon>Gomontiellales</taxon>
        <taxon>Chamaesiphonaceae</taxon>
        <taxon>Chamaesiphon</taxon>
    </lineage>
</organism>
<feature type="binding site" evidence="16">
    <location>
        <begin position="366"/>
        <end position="367"/>
    </location>
    <ligand>
        <name>NADP(+)</name>
        <dbReference type="ChEBI" id="CHEBI:58349"/>
    </ligand>
</feature>
<feature type="binding site" evidence="16">
    <location>
        <position position="261"/>
    </location>
    <ligand>
        <name>NADP(+)</name>
        <dbReference type="ChEBI" id="CHEBI:58349"/>
    </ligand>
</feature>
<evidence type="ECO:0000256" key="15">
    <source>
        <dbReference type="PIRNR" id="PIRNR000361"/>
    </source>
</evidence>
<dbReference type="EC" id="1.18.1.2" evidence="4 15"/>
<dbReference type="EMBL" id="PVWO01000089">
    <property type="protein sequence ID" value="PSB57173.1"/>
    <property type="molecule type" value="Genomic_DNA"/>
</dbReference>
<dbReference type="NCBIfam" id="NF045929">
    <property type="entry name" value="FNRPetHCyano"/>
    <property type="match status" value="1"/>
</dbReference>
<evidence type="ECO:0000256" key="1">
    <source>
        <dbReference type="ARBA" id="ARBA00001974"/>
    </source>
</evidence>
<reference evidence="21 22" key="1">
    <citation type="submission" date="2018-03" db="EMBL/GenBank/DDBJ databases">
        <title>The ancient ancestry and fast evolution of plastids.</title>
        <authorList>
            <person name="Moore K.R."/>
            <person name="Magnabosco C."/>
            <person name="Momper L."/>
            <person name="Gold D.A."/>
            <person name="Bosak T."/>
            <person name="Fournier G.P."/>
        </authorList>
    </citation>
    <scope>NUCLEOTIDE SEQUENCE [LARGE SCALE GENOMIC DNA]</scope>
    <source>
        <strain evidence="21 22">CCALA 037</strain>
    </source>
</reference>
<evidence type="ECO:0000256" key="16">
    <source>
        <dbReference type="PIRSR" id="PIRSR000361-1"/>
    </source>
</evidence>
<keyword evidence="12" id="KW-0793">Thylakoid</keyword>
<keyword evidence="10 15" id="KW-0521">NADP</keyword>
<evidence type="ECO:0000256" key="8">
    <source>
        <dbReference type="ARBA" id="ARBA00022738"/>
    </source>
</evidence>
<evidence type="ECO:0000256" key="14">
    <source>
        <dbReference type="ARBA" id="ARBA00047776"/>
    </source>
</evidence>
<dbReference type="InterPro" id="IPR039261">
    <property type="entry name" value="FNR_nucleotide-bd"/>
</dbReference>
<evidence type="ECO:0000256" key="17">
    <source>
        <dbReference type="PROSITE-ProRule" id="PRU00771"/>
    </source>
</evidence>
<dbReference type="Proteomes" id="UP000238937">
    <property type="component" value="Unassembled WGS sequence"/>
</dbReference>
<keyword evidence="9 15" id="KW-0274">FAD</keyword>
<dbReference type="InterPro" id="IPR008213">
    <property type="entry name" value="CpcD-like_dom"/>
</dbReference>
<dbReference type="InterPro" id="IPR017927">
    <property type="entry name" value="FAD-bd_FR_type"/>
</dbReference>
<feature type="binding site" evidence="16">
    <location>
        <position position="337"/>
    </location>
    <ligand>
        <name>NADP(+)</name>
        <dbReference type="ChEBI" id="CHEBI:58349"/>
    </ligand>
</feature>
<feature type="domain" description="FAD-binding FR-type" evidence="19">
    <location>
        <begin position="122"/>
        <end position="246"/>
    </location>
</feature>
<evidence type="ECO:0000256" key="5">
    <source>
        <dbReference type="ARBA" id="ARBA00013903"/>
    </source>
</evidence>
<dbReference type="GO" id="GO:0031676">
    <property type="term" value="C:plasma membrane-derived thylakoid membrane"/>
    <property type="evidence" value="ECO:0007669"/>
    <property type="project" value="UniProtKB-SubCell"/>
</dbReference>
<comment type="similarity">
    <text evidence="3 15">Belongs to the ferredoxin--NADP reductase type 1 family.</text>
</comment>
<feature type="binding site" evidence="16">
    <location>
        <position position="405"/>
    </location>
    <ligand>
        <name>NADP(+)</name>
        <dbReference type="ChEBI" id="CHEBI:58349"/>
    </ligand>
</feature>
<dbReference type="Pfam" id="PF00175">
    <property type="entry name" value="NAD_binding_1"/>
    <property type="match status" value="1"/>
</dbReference>
<dbReference type="PROSITE" id="PS51384">
    <property type="entry name" value="FAD_FR"/>
    <property type="match status" value="1"/>
</dbReference>
<dbReference type="PANTHER" id="PTHR43314">
    <property type="match status" value="1"/>
</dbReference>
<evidence type="ECO:0000256" key="2">
    <source>
        <dbReference type="ARBA" id="ARBA00004445"/>
    </source>
</evidence>
<proteinExistence type="inferred from homology"/>
<evidence type="ECO:0000256" key="7">
    <source>
        <dbReference type="ARBA" id="ARBA00022630"/>
    </source>
</evidence>
<feature type="binding site" evidence="16">
    <location>
        <begin position="327"/>
        <end position="328"/>
    </location>
    <ligand>
        <name>NADP(+)</name>
        <dbReference type="ChEBI" id="CHEBI:58349"/>
    </ligand>
</feature>
<dbReference type="Gene3D" id="3.40.50.80">
    <property type="entry name" value="Nucleotide-binding domain of ferredoxin-NADP reductase (FNR) module"/>
    <property type="match status" value="1"/>
</dbReference>
<dbReference type="FunFam" id="3.40.50.80:FF:000008">
    <property type="entry name" value="Ferredoxin--NADP reductase, chloroplastic"/>
    <property type="match status" value="1"/>
</dbReference>
<evidence type="ECO:0000259" key="19">
    <source>
        <dbReference type="PROSITE" id="PS51384"/>
    </source>
</evidence>
<evidence type="ECO:0000256" key="12">
    <source>
        <dbReference type="ARBA" id="ARBA00023078"/>
    </source>
</evidence>
<evidence type="ECO:0000313" key="21">
    <source>
        <dbReference type="EMBL" id="PSB57173.1"/>
    </source>
</evidence>
<dbReference type="PROSITE" id="PS51441">
    <property type="entry name" value="CPCD_LIKE"/>
    <property type="match status" value="1"/>
</dbReference>
<sequence>MYNSSLSGSAGNSAANNRLFVYEVIGLRDTQSSEGNSNKIRRSGSSFITVPYQRMNQEMRRIAKLGGKILSIRPFSATVESVSTASDETPVQSNESAPTAAAAPAPAVKKHADVPVNIYRPNAPFVGKCISNDNLLAEGGIGMVQHVKFDISAGDLRYFEGQSIGIIPPGKDNKGKPHKIRLYSIASTRHGDDVDDKTVSLCVRKLEYKDEKTGKEVEGVCSTFLCNIKPGDDVQITGPTGKEMLLPEDPEATVIMMATGTGIAPFRAYLWRMFKDNERHANPDYQFKGLAWLVFGVATTPNILYKGELEEIQHRYPDNFKLTYAVSREQKNAQGGKMYIQDRIAENADELWSLIQNEKTHVYICGLKGMETGIDAALTEAASKSNVKWADYRSQMKRAGRWHVETY</sequence>
<evidence type="ECO:0000256" key="3">
    <source>
        <dbReference type="ARBA" id="ARBA00008312"/>
    </source>
</evidence>
<keyword evidence="22" id="KW-1185">Reference proteome</keyword>
<dbReference type="PIRSF" id="PIRSF000361">
    <property type="entry name" value="Frd-NADP+_RD"/>
    <property type="match status" value="1"/>
</dbReference>
<keyword evidence="13" id="KW-0472">Membrane</keyword>
<dbReference type="Gene3D" id="2.40.30.10">
    <property type="entry name" value="Translation factors"/>
    <property type="match status" value="1"/>
</dbReference>
<feature type="compositionally biased region" description="Polar residues" evidence="18">
    <location>
        <begin position="83"/>
        <end position="96"/>
    </location>
</feature>
<accession>A0A2T1GHI8</accession>
<dbReference type="SMART" id="SM01094">
    <property type="entry name" value="CpcD"/>
    <property type="match status" value="1"/>
</dbReference>
<protein>
    <recommendedName>
        <fullName evidence="5 15">Ferredoxin--NADP reductase</fullName>
        <shortName evidence="15">FNR</shortName>
        <ecNumber evidence="4 15">1.18.1.2</ecNumber>
    </recommendedName>
</protein>
<dbReference type="CDD" id="cd06208">
    <property type="entry name" value="CYPOR_like_FNR"/>
    <property type="match status" value="1"/>
</dbReference>
<feature type="binding site" evidence="16">
    <location>
        <position position="184"/>
    </location>
    <ligand>
        <name>NADP(+)</name>
        <dbReference type="ChEBI" id="CHEBI:58349"/>
    </ligand>
</feature>
<dbReference type="GO" id="GO:0004324">
    <property type="term" value="F:ferredoxin-NADP+ reductase activity"/>
    <property type="evidence" value="ECO:0007669"/>
    <property type="project" value="UniProtKB-EC"/>
</dbReference>
<evidence type="ECO:0000256" key="13">
    <source>
        <dbReference type="ARBA" id="ARBA00023136"/>
    </source>
</evidence>
<evidence type="ECO:0000256" key="18">
    <source>
        <dbReference type="SAM" id="MobiDB-lite"/>
    </source>
</evidence>
<dbReference type="GO" id="GO:0030089">
    <property type="term" value="C:phycobilisome"/>
    <property type="evidence" value="ECO:0007669"/>
    <property type="project" value="UniProtKB-UniRule"/>
</dbReference>
<evidence type="ECO:0000256" key="4">
    <source>
        <dbReference type="ARBA" id="ARBA00013223"/>
    </source>
</evidence>
<comment type="subcellular location">
    <subcellularLocation>
        <location evidence="2">Cellular thylakoid membrane</location>
        <topology evidence="2">Peripheral membrane protein</topology>
        <orientation evidence="2">Cytoplasmic side</orientation>
    </subcellularLocation>
</comment>
<dbReference type="PRINTS" id="PR00371">
    <property type="entry name" value="FPNCR"/>
</dbReference>
<feature type="domain" description="CpcD-like" evidence="20">
    <location>
        <begin position="17"/>
        <end position="75"/>
    </location>
</feature>
<dbReference type="InterPro" id="IPR015701">
    <property type="entry name" value="FNR"/>
</dbReference>
<dbReference type="AlphaFoldDB" id="A0A2T1GHI8"/>
<keyword evidence="8 17" id="KW-0605">Phycobilisome</keyword>
<name>A0A2T1GHI8_9CYAN</name>
<evidence type="ECO:0000256" key="10">
    <source>
        <dbReference type="ARBA" id="ARBA00022857"/>
    </source>
</evidence>
<dbReference type="Pfam" id="PF01383">
    <property type="entry name" value="CpcD"/>
    <property type="match status" value="1"/>
</dbReference>
<dbReference type="InterPro" id="IPR001709">
    <property type="entry name" value="Flavoprot_Pyr_Nucl_cyt_Rdtase"/>
</dbReference>
<dbReference type="InterPro" id="IPR017938">
    <property type="entry name" value="Riboflavin_synthase-like_b-brl"/>
</dbReference>
<comment type="cofactor">
    <cofactor evidence="1">
        <name>FAD</name>
        <dbReference type="ChEBI" id="CHEBI:57692"/>
    </cofactor>
</comment>
<dbReference type="SUPFAM" id="SSF63380">
    <property type="entry name" value="Riboflavin synthase domain-like"/>
    <property type="match status" value="1"/>
</dbReference>
<keyword evidence="7 15" id="KW-0285">Flavoprotein</keyword>
<dbReference type="InterPro" id="IPR035442">
    <property type="entry name" value="FNR_plant_Cyanobacteria"/>
</dbReference>
<evidence type="ECO:0000256" key="9">
    <source>
        <dbReference type="ARBA" id="ARBA00022827"/>
    </source>
</evidence>
<gene>
    <name evidence="21" type="ORF">C7B77_09330</name>
</gene>
<dbReference type="OrthoDB" id="9789468at2"/>
<evidence type="ECO:0000313" key="22">
    <source>
        <dbReference type="Proteomes" id="UP000238937"/>
    </source>
</evidence>
<evidence type="ECO:0000256" key="11">
    <source>
        <dbReference type="ARBA" id="ARBA00023002"/>
    </source>
</evidence>
<evidence type="ECO:0000256" key="6">
    <source>
        <dbReference type="ARBA" id="ARBA00022549"/>
    </source>
</evidence>